<reference evidence="5" key="1">
    <citation type="submission" date="2023-07" db="EMBL/GenBank/DDBJ databases">
        <title>Genome content predicts the carbon catabolic preferences of heterotrophic bacteria.</title>
        <authorList>
            <person name="Gralka M."/>
        </authorList>
    </citation>
    <scope>NUCLEOTIDE SEQUENCE</scope>
    <source>
        <strain evidence="5">I2M16</strain>
    </source>
</reference>
<name>A0AAW7XH29_9GAMM</name>
<keyword evidence="3 4" id="KW-0456">Lyase</keyword>
<dbReference type="Pfam" id="PF01329">
    <property type="entry name" value="Pterin_4a"/>
    <property type="match status" value="1"/>
</dbReference>
<dbReference type="AlphaFoldDB" id="A0AAW7XH29"/>
<evidence type="ECO:0000256" key="1">
    <source>
        <dbReference type="ARBA" id="ARBA00001554"/>
    </source>
</evidence>
<dbReference type="GO" id="GO:0006729">
    <property type="term" value="P:tetrahydrobiopterin biosynthetic process"/>
    <property type="evidence" value="ECO:0007669"/>
    <property type="project" value="InterPro"/>
</dbReference>
<dbReference type="InterPro" id="IPR050376">
    <property type="entry name" value="Pterin-4-alpha-carb_dehyd"/>
</dbReference>
<dbReference type="Proteomes" id="UP001169862">
    <property type="component" value="Unassembled WGS sequence"/>
</dbReference>
<comment type="catalytic activity">
    <reaction evidence="1 4">
        <text>(4aS,6R)-4a-hydroxy-L-erythro-5,6,7,8-tetrahydrobiopterin = (6R)-L-erythro-6,7-dihydrobiopterin + H2O</text>
        <dbReference type="Rhea" id="RHEA:11920"/>
        <dbReference type="ChEBI" id="CHEBI:15377"/>
        <dbReference type="ChEBI" id="CHEBI:15642"/>
        <dbReference type="ChEBI" id="CHEBI:43120"/>
        <dbReference type="EC" id="4.2.1.96"/>
    </reaction>
</comment>
<dbReference type="RefSeq" id="WP_303548995.1">
    <property type="nucleotide sequence ID" value="NZ_JAUOPG010000002.1"/>
</dbReference>
<dbReference type="EMBL" id="JAUOPG010000002">
    <property type="protein sequence ID" value="MDO6452907.1"/>
    <property type="molecule type" value="Genomic_DNA"/>
</dbReference>
<dbReference type="PANTHER" id="PTHR42805">
    <property type="entry name" value="PTERIN-4-ALPHA-CARBINOLAMINE DEHYDRATASE-RELATED"/>
    <property type="match status" value="1"/>
</dbReference>
<dbReference type="CDD" id="cd00913">
    <property type="entry name" value="PCD_DCoH_subfamily_a"/>
    <property type="match status" value="1"/>
</dbReference>
<sequence>MDDSTFTSHLVRSSCKACRSDAKPLPVEALKEALTHLPNWQRMTVNGTEQIKRVFTFKNFAQAMTFTQQVAELAEQENHHPAILTEWGKVTVSWWTHEIGGLHQNDLICAAKTDQIAD</sequence>
<gene>
    <name evidence="5" type="ORF">Q4490_04955</name>
</gene>
<evidence type="ECO:0000256" key="3">
    <source>
        <dbReference type="ARBA" id="ARBA00023239"/>
    </source>
</evidence>
<protein>
    <recommendedName>
        <fullName evidence="4">Putative pterin-4-alpha-carbinolamine dehydratase</fullName>
        <shortName evidence="4">PHS</shortName>
        <ecNumber evidence="4">4.2.1.96</ecNumber>
    </recommendedName>
    <alternativeName>
        <fullName evidence="4">4-alpha-hydroxy-tetrahydropterin dehydratase</fullName>
    </alternativeName>
    <alternativeName>
        <fullName evidence="4">Pterin carbinolamine dehydratase</fullName>
        <shortName evidence="4">PCD</shortName>
    </alternativeName>
</protein>
<proteinExistence type="inferred from homology"/>
<evidence type="ECO:0000256" key="4">
    <source>
        <dbReference type="HAMAP-Rule" id="MF_00434"/>
    </source>
</evidence>
<dbReference type="PANTHER" id="PTHR42805:SF1">
    <property type="entry name" value="PTERIN-4-ALPHA-CARBINOLAMINE DEHYDRATASE-RELATED"/>
    <property type="match status" value="1"/>
</dbReference>
<dbReference type="NCBIfam" id="NF002016">
    <property type="entry name" value="PRK00823.1-1"/>
    <property type="match status" value="1"/>
</dbReference>
<dbReference type="GO" id="GO:0008124">
    <property type="term" value="F:4-alpha-hydroxytetrahydrobiopterin dehydratase activity"/>
    <property type="evidence" value="ECO:0007669"/>
    <property type="project" value="UniProtKB-UniRule"/>
</dbReference>
<evidence type="ECO:0000313" key="5">
    <source>
        <dbReference type="EMBL" id="MDO6452907.1"/>
    </source>
</evidence>
<comment type="caution">
    <text evidence="5">The sequence shown here is derived from an EMBL/GenBank/DDBJ whole genome shotgun (WGS) entry which is preliminary data.</text>
</comment>
<dbReference type="SUPFAM" id="SSF55248">
    <property type="entry name" value="PCD-like"/>
    <property type="match status" value="1"/>
</dbReference>
<organism evidence="5 6">
    <name type="scientific">Neptunomonas phycophila</name>
    <dbReference type="NCBI Taxonomy" id="1572645"/>
    <lineage>
        <taxon>Bacteria</taxon>
        <taxon>Pseudomonadati</taxon>
        <taxon>Pseudomonadota</taxon>
        <taxon>Gammaproteobacteria</taxon>
        <taxon>Oceanospirillales</taxon>
        <taxon>Oceanospirillaceae</taxon>
        <taxon>Neptunomonas</taxon>
    </lineage>
</organism>
<dbReference type="HAMAP" id="MF_00434">
    <property type="entry name" value="Pterin_4_alpha"/>
    <property type="match status" value="1"/>
</dbReference>
<evidence type="ECO:0000313" key="6">
    <source>
        <dbReference type="Proteomes" id="UP001169862"/>
    </source>
</evidence>
<dbReference type="InterPro" id="IPR036428">
    <property type="entry name" value="PCD_sf"/>
</dbReference>
<accession>A0AAW7XH29</accession>
<comment type="similarity">
    <text evidence="2 4">Belongs to the pterin-4-alpha-carbinolamine dehydratase family.</text>
</comment>
<evidence type="ECO:0000256" key="2">
    <source>
        <dbReference type="ARBA" id="ARBA00006472"/>
    </source>
</evidence>
<dbReference type="InterPro" id="IPR001533">
    <property type="entry name" value="Pterin_deHydtase"/>
</dbReference>
<dbReference type="EC" id="4.2.1.96" evidence="4"/>
<dbReference type="Gene3D" id="3.30.1360.20">
    <property type="entry name" value="Transcriptional coactivator/pterin dehydratase"/>
    <property type="match status" value="1"/>
</dbReference>